<dbReference type="SUPFAM" id="SSF56672">
    <property type="entry name" value="DNA/RNA polymerases"/>
    <property type="match status" value="1"/>
</dbReference>
<proteinExistence type="predicted"/>
<evidence type="ECO:0000313" key="2">
    <source>
        <dbReference type="EMBL" id="KAE9303386.1"/>
    </source>
</evidence>
<dbReference type="PANTHER" id="PTHR47027:SF20">
    <property type="entry name" value="REVERSE TRANSCRIPTASE-LIKE PROTEIN WITH RNA-DIRECTED DNA POLYMERASE DOMAIN"/>
    <property type="match status" value="1"/>
</dbReference>
<keyword evidence="3" id="KW-1185">Reference proteome</keyword>
<dbReference type="Pfam" id="PF00078">
    <property type="entry name" value="RVT_1"/>
    <property type="match status" value="1"/>
</dbReference>
<gene>
    <name evidence="2" type="ORF">PR003_g22021</name>
</gene>
<reference evidence="2 3" key="1">
    <citation type="submission" date="2018-08" db="EMBL/GenBank/DDBJ databases">
        <title>Genomic investigation of the strawberry pathogen Phytophthora fragariae indicates pathogenicity is determined by transcriptional variation in three key races.</title>
        <authorList>
            <person name="Adams T.M."/>
            <person name="Armitage A.D."/>
            <person name="Sobczyk M.K."/>
            <person name="Bates H.J."/>
            <person name="Dunwell J.M."/>
            <person name="Nellist C.F."/>
            <person name="Harrison R.J."/>
        </authorList>
    </citation>
    <scope>NUCLEOTIDE SEQUENCE [LARGE SCALE GENOMIC DNA]</scope>
    <source>
        <strain evidence="2 3">SCRP333</strain>
    </source>
</reference>
<organism evidence="2 3">
    <name type="scientific">Phytophthora rubi</name>
    <dbReference type="NCBI Taxonomy" id="129364"/>
    <lineage>
        <taxon>Eukaryota</taxon>
        <taxon>Sar</taxon>
        <taxon>Stramenopiles</taxon>
        <taxon>Oomycota</taxon>
        <taxon>Peronosporomycetes</taxon>
        <taxon>Peronosporales</taxon>
        <taxon>Peronosporaceae</taxon>
        <taxon>Phytophthora</taxon>
    </lineage>
</organism>
<evidence type="ECO:0000313" key="3">
    <source>
        <dbReference type="Proteomes" id="UP000434957"/>
    </source>
</evidence>
<dbReference type="Proteomes" id="UP000434957">
    <property type="component" value="Unassembled WGS sequence"/>
</dbReference>
<accession>A0A6A4DDB7</accession>
<comment type="caution">
    <text evidence="2">The sequence shown here is derived from an EMBL/GenBank/DDBJ whole genome shotgun (WGS) entry which is preliminary data.</text>
</comment>
<dbReference type="PROSITE" id="PS50878">
    <property type="entry name" value="RT_POL"/>
    <property type="match status" value="1"/>
</dbReference>
<sequence>MDVLRSFLDDDEVRLIQLLLADTTLSLRSGSTTLNPFTSNLGTPQGDSLSPVLFIVYLEAALRDLADSLGVGRAFLDNTIVYADDADFVCRTVEATAFIQDQAPAILARWSLAMNSSKTELTTVARNHTSSWARTWRTSERTRVRLYNSYVLPILLYNCGTWALTMGNVLGLESFYRRQLRQLLGIRHPRRISNAALYKRCNARPLRYRITKARWVLFGQVPRGSDRNPAFMQMARYFDSSTEGGW</sequence>
<dbReference type="AlphaFoldDB" id="A0A6A4DDB7"/>
<feature type="domain" description="Reverse transcriptase" evidence="1">
    <location>
        <begin position="1"/>
        <end position="152"/>
    </location>
</feature>
<dbReference type="PANTHER" id="PTHR47027">
    <property type="entry name" value="REVERSE TRANSCRIPTASE DOMAIN-CONTAINING PROTEIN"/>
    <property type="match status" value="1"/>
</dbReference>
<protein>
    <recommendedName>
        <fullName evidence="1">Reverse transcriptase domain-containing protein</fullName>
    </recommendedName>
</protein>
<name>A0A6A4DDB7_9STRA</name>
<dbReference type="InterPro" id="IPR043502">
    <property type="entry name" value="DNA/RNA_pol_sf"/>
</dbReference>
<dbReference type="InterPro" id="IPR000477">
    <property type="entry name" value="RT_dom"/>
</dbReference>
<evidence type="ECO:0000259" key="1">
    <source>
        <dbReference type="PROSITE" id="PS50878"/>
    </source>
</evidence>
<dbReference type="EMBL" id="QXFT01002130">
    <property type="protein sequence ID" value="KAE9303386.1"/>
    <property type="molecule type" value="Genomic_DNA"/>
</dbReference>